<evidence type="ECO:0000313" key="2">
    <source>
        <dbReference type="RefSeq" id="XP_052128045.1"/>
    </source>
</evidence>
<accession>A0A9C6X2Q4</accession>
<keyword evidence="1" id="KW-1185">Reference proteome</keyword>
<gene>
    <name evidence="2" type="primary">LOC127750417</name>
</gene>
<dbReference type="KEGG" id="foc:127750417"/>
<sequence>MLMSTCATDTFETKAGKHGAHRASLKFGSYKLSRNMGQEIRQFIRGRNKTVEPNTRLQCPILQKEPSRDCCQGECTFRANHNCLWVKYFSETSEIKREKIWLEAHQQNIVLREQIRQLKLELGLVE</sequence>
<organism evidence="1 2">
    <name type="scientific">Frankliniella occidentalis</name>
    <name type="common">Western flower thrips</name>
    <name type="synonym">Euthrips occidentalis</name>
    <dbReference type="NCBI Taxonomy" id="133901"/>
    <lineage>
        <taxon>Eukaryota</taxon>
        <taxon>Metazoa</taxon>
        <taxon>Ecdysozoa</taxon>
        <taxon>Arthropoda</taxon>
        <taxon>Hexapoda</taxon>
        <taxon>Insecta</taxon>
        <taxon>Pterygota</taxon>
        <taxon>Neoptera</taxon>
        <taxon>Paraneoptera</taxon>
        <taxon>Thysanoptera</taxon>
        <taxon>Terebrantia</taxon>
        <taxon>Thripoidea</taxon>
        <taxon>Thripidae</taxon>
        <taxon>Frankliniella</taxon>
    </lineage>
</organism>
<dbReference type="RefSeq" id="XP_052128045.1">
    <property type="nucleotide sequence ID" value="XM_052272085.1"/>
</dbReference>
<dbReference type="GeneID" id="127750417"/>
<reference evidence="2" key="1">
    <citation type="submission" date="2025-08" db="UniProtKB">
        <authorList>
            <consortium name="RefSeq"/>
        </authorList>
    </citation>
    <scope>IDENTIFICATION</scope>
    <source>
        <tissue evidence="2">Whole organism</tissue>
    </source>
</reference>
<proteinExistence type="predicted"/>
<name>A0A9C6X2Q4_FRAOC</name>
<dbReference type="Proteomes" id="UP000504606">
    <property type="component" value="Unplaced"/>
</dbReference>
<protein>
    <submittedName>
        <fullName evidence="2">Uncharacterized protein LOC127750417</fullName>
    </submittedName>
</protein>
<dbReference type="AlphaFoldDB" id="A0A9C6X2Q4"/>
<evidence type="ECO:0000313" key="1">
    <source>
        <dbReference type="Proteomes" id="UP000504606"/>
    </source>
</evidence>